<comment type="caution">
    <text evidence="2">The sequence shown here is derived from an EMBL/GenBank/DDBJ whole genome shotgun (WGS) entry which is preliminary data.</text>
</comment>
<evidence type="ECO:0000256" key="1">
    <source>
        <dbReference type="SAM" id="MobiDB-lite"/>
    </source>
</evidence>
<feature type="region of interest" description="Disordered" evidence="1">
    <location>
        <begin position="71"/>
        <end position="175"/>
    </location>
</feature>
<dbReference type="GO" id="GO:0003676">
    <property type="term" value="F:nucleic acid binding"/>
    <property type="evidence" value="ECO:0007669"/>
    <property type="project" value="InterPro"/>
</dbReference>
<organism evidence="2 3">
    <name type="scientific">Arachis hypogaea</name>
    <name type="common">Peanut</name>
    <dbReference type="NCBI Taxonomy" id="3818"/>
    <lineage>
        <taxon>Eukaryota</taxon>
        <taxon>Viridiplantae</taxon>
        <taxon>Streptophyta</taxon>
        <taxon>Embryophyta</taxon>
        <taxon>Tracheophyta</taxon>
        <taxon>Spermatophyta</taxon>
        <taxon>Magnoliopsida</taxon>
        <taxon>eudicotyledons</taxon>
        <taxon>Gunneridae</taxon>
        <taxon>Pentapetalae</taxon>
        <taxon>rosids</taxon>
        <taxon>fabids</taxon>
        <taxon>Fabales</taxon>
        <taxon>Fabaceae</taxon>
        <taxon>Papilionoideae</taxon>
        <taxon>50 kb inversion clade</taxon>
        <taxon>dalbergioids sensu lato</taxon>
        <taxon>Dalbergieae</taxon>
        <taxon>Pterocarpus clade</taxon>
        <taxon>Arachis</taxon>
    </lineage>
</organism>
<protein>
    <recommendedName>
        <fullName evidence="4">CCHC-type domain-containing protein</fullName>
    </recommendedName>
</protein>
<dbReference type="InterPro" id="IPR036875">
    <property type="entry name" value="Znf_CCHC_sf"/>
</dbReference>
<evidence type="ECO:0000313" key="3">
    <source>
        <dbReference type="Proteomes" id="UP000289738"/>
    </source>
</evidence>
<dbReference type="AlphaFoldDB" id="A0A444X9S9"/>
<reference evidence="2 3" key="1">
    <citation type="submission" date="2019-01" db="EMBL/GenBank/DDBJ databases">
        <title>Sequencing of cultivated peanut Arachis hypogaea provides insights into genome evolution and oil improvement.</title>
        <authorList>
            <person name="Chen X."/>
        </authorList>
    </citation>
    <scope>NUCLEOTIDE SEQUENCE [LARGE SCALE GENOMIC DNA]</scope>
    <source>
        <strain evidence="3">cv. Fuhuasheng</strain>
        <tissue evidence="2">Leaves</tissue>
    </source>
</reference>
<gene>
    <name evidence="2" type="ORF">Ahy_B10g105996</name>
</gene>
<evidence type="ECO:0000313" key="2">
    <source>
        <dbReference type="EMBL" id="RYQ86323.1"/>
    </source>
</evidence>
<feature type="compositionally biased region" description="Basic residues" evidence="1">
    <location>
        <begin position="118"/>
        <end position="129"/>
    </location>
</feature>
<proteinExistence type="predicted"/>
<dbReference type="EMBL" id="SDMP01000020">
    <property type="protein sequence ID" value="RYQ86323.1"/>
    <property type="molecule type" value="Genomic_DNA"/>
</dbReference>
<accession>A0A444X9S9</accession>
<dbReference type="SUPFAM" id="SSF57756">
    <property type="entry name" value="Retrovirus zinc finger-like domains"/>
    <property type="match status" value="1"/>
</dbReference>
<dbReference type="GO" id="GO:0008270">
    <property type="term" value="F:zinc ion binding"/>
    <property type="evidence" value="ECO:0007669"/>
    <property type="project" value="InterPro"/>
</dbReference>
<feature type="compositionally biased region" description="Low complexity" evidence="1">
    <location>
        <begin position="160"/>
        <end position="175"/>
    </location>
</feature>
<name>A0A444X9S9_ARAHY</name>
<dbReference type="Proteomes" id="UP000289738">
    <property type="component" value="Chromosome B10"/>
</dbReference>
<evidence type="ECO:0008006" key="4">
    <source>
        <dbReference type="Google" id="ProtNLM"/>
    </source>
</evidence>
<sequence>MAWQVATRTKQIAFDEIQETFREQYKRTYDYGHELLRANPGSSVRIQKTAHCDVMTLPYRRFSHRPVKKRRLAAGEEEQSSHTQLLRRGEKQRCSICGSVGHNKSRCPKPIKDEAQHSKKLSKGKKKKSNTNSHPPAAKGGRKTTSSQPTPKLGVKRKTTSTTQPPSSAQSNPTT</sequence>
<keyword evidence="3" id="KW-1185">Reference proteome</keyword>